<proteinExistence type="predicted"/>
<protein>
    <submittedName>
        <fullName evidence="2">Histidine phosphatase family protein</fullName>
    </submittedName>
</protein>
<dbReference type="CDD" id="cd07067">
    <property type="entry name" value="HP_PGM_like"/>
    <property type="match status" value="1"/>
</dbReference>
<dbReference type="PANTHER" id="PTHR48100">
    <property type="entry name" value="BROAD-SPECIFICITY PHOSPHATASE YOR283W-RELATED"/>
    <property type="match status" value="1"/>
</dbReference>
<dbReference type="GO" id="GO:0016791">
    <property type="term" value="F:phosphatase activity"/>
    <property type="evidence" value="ECO:0007669"/>
    <property type="project" value="TreeGrafter"/>
</dbReference>
<keyword evidence="3" id="KW-1185">Reference proteome</keyword>
<organism evidence="2 3">
    <name type="scientific">Ramlibacter algicola</name>
    <dbReference type="NCBI Taxonomy" id="2795217"/>
    <lineage>
        <taxon>Bacteria</taxon>
        <taxon>Pseudomonadati</taxon>
        <taxon>Pseudomonadota</taxon>
        <taxon>Betaproteobacteria</taxon>
        <taxon>Burkholderiales</taxon>
        <taxon>Comamonadaceae</taxon>
        <taxon>Ramlibacter</taxon>
    </lineage>
</organism>
<evidence type="ECO:0000313" key="2">
    <source>
        <dbReference type="EMBL" id="MBK0394060.1"/>
    </source>
</evidence>
<sequence length="196" mass="21728">MTTFLLVRHGAHDWLGRGIAGRLGDVSLNAQGWTQAEDLVHRLEGRELHALYSSPQPRARQTIAPLAGRRRLKVEVAPAFDEIDFGDWTGREFGQLQGDPLWQHWNERRGSARPPKGEAFAEVQQRAVHGVEDLRRRHPGRTVLVASHGDVIKAIVATVLGMSLDLLERFDIAPASVSVLEAGDGWLQLKLLNCVA</sequence>
<dbReference type="Pfam" id="PF00300">
    <property type="entry name" value="His_Phos_1"/>
    <property type="match status" value="1"/>
</dbReference>
<dbReference type="SMART" id="SM00855">
    <property type="entry name" value="PGAM"/>
    <property type="match status" value="1"/>
</dbReference>
<gene>
    <name evidence="2" type="ORF">I8E28_15770</name>
</gene>
<name>A0A934USB5_9BURK</name>
<feature type="binding site" evidence="1">
    <location>
        <position position="58"/>
    </location>
    <ligand>
        <name>substrate</name>
    </ligand>
</feature>
<dbReference type="RefSeq" id="WP_200789021.1">
    <property type="nucleotide sequence ID" value="NZ_JAEDAO010000001.1"/>
</dbReference>
<evidence type="ECO:0000313" key="3">
    <source>
        <dbReference type="Proteomes" id="UP000617041"/>
    </source>
</evidence>
<dbReference type="InterPro" id="IPR050275">
    <property type="entry name" value="PGM_Phosphatase"/>
</dbReference>
<dbReference type="InterPro" id="IPR013078">
    <property type="entry name" value="His_Pase_superF_clade-1"/>
</dbReference>
<dbReference type="Proteomes" id="UP000617041">
    <property type="component" value="Unassembled WGS sequence"/>
</dbReference>
<dbReference type="SUPFAM" id="SSF53254">
    <property type="entry name" value="Phosphoglycerate mutase-like"/>
    <property type="match status" value="1"/>
</dbReference>
<dbReference type="Gene3D" id="3.40.50.1240">
    <property type="entry name" value="Phosphoglycerate mutase-like"/>
    <property type="match status" value="1"/>
</dbReference>
<evidence type="ECO:0000256" key="1">
    <source>
        <dbReference type="PIRSR" id="PIRSR613078-2"/>
    </source>
</evidence>
<dbReference type="AlphaFoldDB" id="A0A934USB5"/>
<accession>A0A934USB5</accession>
<dbReference type="GO" id="GO:0005737">
    <property type="term" value="C:cytoplasm"/>
    <property type="evidence" value="ECO:0007669"/>
    <property type="project" value="TreeGrafter"/>
</dbReference>
<dbReference type="PANTHER" id="PTHR48100:SF2">
    <property type="entry name" value="CONSERVED PROTEIN"/>
    <property type="match status" value="1"/>
</dbReference>
<comment type="caution">
    <text evidence="2">The sequence shown here is derived from an EMBL/GenBank/DDBJ whole genome shotgun (WGS) entry which is preliminary data.</text>
</comment>
<dbReference type="EMBL" id="JAEDAO010000001">
    <property type="protein sequence ID" value="MBK0394060.1"/>
    <property type="molecule type" value="Genomic_DNA"/>
</dbReference>
<reference evidence="2" key="1">
    <citation type="submission" date="2020-12" db="EMBL/GenBank/DDBJ databases">
        <title>Ramlibacter sp. nov., isolated from a freshwater alga, Cryptomonas.</title>
        <authorList>
            <person name="Kim H.M."/>
            <person name="Jeon C.O."/>
        </authorList>
    </citation>
    <scope>NUCLEOTIDE SEQUENCE</scope>
    <source>
        <strain evidence="2">CrO1</strain>
    </source>
</reference>
<dbReference type="InterPro" id="IPR029033">
    <property type="entry name" value="His_PPase_superfam"/>
</dbReference>